<dbReference type="Proteomes" id="UP000092716">
    <property type="component" value="Chromosome 1"/>
</dbReference>
<name>A0A1B1DSS7_9APIC</name>
<feature type="region of interest" description="Disordered" evidence="1">
    <location>
        <begin position="187"/>
        <end position="211"/>
    </location>
</feature>
<keyword evidence="5" id="KW-1185">Reference proteome</keyword>
<dbReference type="VEuPathDB" id="PlasmoDB:PCOAH_00000030"/>
<feature type="compositionally biased region" description="Polar residues" evidence="1">
    <location>
        <begin position="347"/>
        <end position="356"/>
    </location>
</feature>
<evidence type="ECO:0000256" key="1">
    <source>
        <dbReference type="SAM" id="MobiDB-lite"/>
    </source>
</evidence>
<evidence type="ECO:0000313" key="5">
    <source>
        <dbReference type="Proteomes" id="UP000092716"/>
    </source>
</evidence>
<evidence type="ECO:0000259" key="3">
    <source>
        <dbReference type="Pfam" id="PF12879"/>
    </source>
</evidence>
<evidence type="ECO:0000256" key="2">
    <source>
        <dbReference type="SAM" id="Phobius"/>
    </source>
</evidence>
<evidence type="ECO:0000313" key="4">
    <source>
        <dbReference type="EMBL" id="ANQ05830.1"/>
    </source>
</evidence>
<dbReference type="InterPro" id="IPR004168">
    <property type="entry name" value="PPAK_motif"/>
</dbReference>
<feature type="compositionally biased region" description="Basic and acidic residues" evidence="1">
    <location>
        <begin position="316"/>
        <end position="346"/>
    </location>
</feature>
<proteinExistence type="predicted"/>
<dbReference type="InterPro" id="IPR024288">
    <property type="entry name" value="SICA_C"/>
</dbReference>
<dbReference type="RefSeq" id="XP_019912525.1">
    <property type="nucleotide sequence ID" value="XM_020056826.1"/>
</dbReference>
<feature type="domain" description="Schizont-infected cell agglutination C-terminal" evidence="3">
    <location>
        <begin position="401"/>
        <end position="530"/>
    </location>
</feature>
<accession>A0A1B1DSS7</accession>
<dbReference type="Pfam" id="PF02818">
    <property type="entry name" value="PPAK"/>
    <property type="match status" value="1"/>
</dbReference>
<feature type="region of interest" description="Disordered" evidence="1">
    <location>
        <begin position="230"/>
        <end position="363"/>
    </location>
</feature>
<dbReference type="EMBL" id="CP016239">
    <property type="protein sequence ID" value="ANQ05830.1"/>
    <property type="molecule type" value="Genomic_DNA"/>
</dbReference>
<dbReference type="KEGG" id="pcot:PCOAH_00000030"/>
<feature type="compositionally biased region" description="Basic and acidic residues" evidence="1">
    <location>
        <begin position="258"/>
        <end position="289"/>
    </location>
</feature>
<feature type="compositionally biased region" description="Basic and acidic residues" evidence="1">
    <location>
        <begin position="517"/>
        <end position="527"/>
    </location>
</feature>
<dbReference type="AlphaFoldDB" id="A0A1B1DSS7"/>
<feature type="region of interest" description="Disordered" evidence="1">
    <location>
        <begin position="517"/>
        <end position="541"/>
    </location>
</feature>
<dbReference type="OrthoDB" id="376328at2759"/>
<gene>
    <name evidence="4" type="ORF">PCOAH_00000030</name>
</gene>
<keyword evidence="2" id="KW-0812">Transmembrane</keyword>
<dbReference type="GeneID" id="30906722"/>
<sequence length="541" mass="61307">MYTPSPVLLEEWFTRFTREVTPDDSNKYREFEMMEALCTGDKETSGIDLKPYEGFCKIMIRNILMVTDKRNQYENGETNCQRTVKNIPVCDLLKVWMWYLVWFCVPESVIKYFLDAVKQVKTEGFDPQKNYAECTYDAVLNIPDEKVKIILPEVQQILLSSMLYHKIGAETSEKEWCLEGKEKYQDNRLAPPTEVGGSEMGGNDKIRSGDSNLQDLQGILQQLDKALKEEKDEEAEKLKELEETVQDAIPARRPPPRPSEEHPTKVPEAPKEVVPEKKVPGEEDVRKEEAESEAASGDGTEQTTSEAQVPEVPPSEEPRPQETQDKSEETVTEKVKTTLHEDDHQDPSPSNPSSSVLGGGAAAPITPTAAARTNKIDLPTSYLPLIPSVTGILVMSYLLWKYFGMLGKARKRYRRAHQLRGPIPLEQQIVDHLDEDGPHAYTLLKERKPRSFATGGMKRSKGLVGRRAGHRMIIDIHLEVLEECQKGDLHSTKKDFFEILVQEFMGSEFMKSEFIKEENAPTEDVPKEQVQGSDSFSGFRV</sequence>
<protein>
    <submittedName>
        <fullName evidence="4">SICA antigen</fullName>
    </submittedName>
</protein>
<dbReference type="Pfam" id="PF12879">
    <property type="entry name" value="SICA_C"/>
    <property type="match status" value="1"/>
</dbReference>
<keyword evidence="2" id="KW-0472">Membrane</keyword>
<feature type="compositionally biased region" description="Polar residues" evidence="1">
    <location>
        <begin position="530"/>
        <end position="541"/>
    </location>
</feature>
<feature type="compositionally biased region" description="Basic and acidic residues" evidence="1">
    <location>
        <begin position="230"/>
        <end position="242"/>
    </location>
</feature>
<organism evidence="4 5">
    <name type="scientific">Plasmodium coatneyi</name>
    <dbReference type="NCBI Taxonomy" id="208452"/>
    <lineage>
        <taxon>Eukaryota</taxon>
        <taxon>Sar</taxon>
        <taxon>Alveolata</taxon>
        <taxon>Apicomplexa</taxon>
        <taxon>Aconoidasida</taxon>
        <taxon>Haemosporida</taxon>
        <taxon>Plasmodiidae</taxon>
        <taxon>Plasmodium</taxon>
    </lineage>
</organism>
<feature type="transmembrane region" description="Helical" evidence="2">
    <location>
        <begin position="382"/>
        <end position="403"/>
    </location>
</feature>
<reference evidence="5" key="1">
    <citation type="submission" date="2016-06" db="EMBL/GenBank/DDBJ databases">
        <title>First high quality genome sequence of Plasmodium coatneyi using continuous long reads from single molecule, real-time sequencing.</title>
        <authorList>
            <person name="Chien J.-T."/>
            <person name="Pakala S.B."/>
            <person name="Geraldo J.A."/>
            <person name="Lapp S.A."/>
            <person name="Barnwell J.W."/>
            <person name="Kissinger J.C."/>
            <person name="Galinski M.R."/>
            <person name="Humphrey J.C."/>
        </authorList>
    </citation>
    <scope>NUCLEOTIDE SEQUENCE [LARGE SCALE GENOMIC DNA]</scope>
    <source>
        <strain evidence="5">Hackeri</strain>
    </source>
</reference>
<keyword evidence="2" id="KW-1133">Transmembrane helix</keyword>